<dbReference type="InterPro" id="IPR012334">
    <property type="entry name" value="Pectin_lyas_fold"/>
</dbReference>
<evidence type="ECO:0000256" key="1">
    <source>
        <dbReference type="SAM" id="MobiDB-lite"/>
    </source>
</evidence>
<dbReference type="Gene3D" id="2.160.20.10">
    <property type="entry name" value="Single-stranded right-handed beta-helix, Pectin lyase-like"/>
    <property type="match status" value="2"/>
</dbReference>
<proteinExistence type="predicted"/>
<gene>
    <name evidence="3" type="ORF">ACE1CC_28340</name>
</gene>
<dbReference type="Pfam" id="PF05860">
    <property type="entry name" value="TPS"/>
    <property type="match status" value="1"/>
</dbReference>
<accession>A0ABV4XDA1</accession>
<dbReference type="SUPFAM" id="SSF51126">
    <property type="entry name" value="Pectin lyase-like"/>
    <property type="match status" value="3"/>
</dbReference>
<evidence type="ECO:0000259" key="2">
    <source>
        <dbReference type="SMART" id="SM00912"/>
    </source>
</evidence>
<dbReference type="NCBIfam" id="TIGR01901">
    <property type="entry name" value="adhes_NPXG"/>
    <property type="match status" value="1"/>
</dbReference>
<dbReference type="Proteomes" id="UP001576774">
    <property type="component" value="Unassembled WGS sequence"/>
</dbReference>
<feature type="compositionally biased region" description="Polar residues" evidence="1">
    <location>
        <begin position="779"/>
        <end position="800"/>
    </location>
</feature>
<evidence type="ECO:0000313" key="3">
    <source>
        <dbReference type="EMBL" id="MFB2880775.1"/>
    </source>
</evidence>
<dbReference type="InterPro" id="IPR011050">
    <property type="entry name" value="Pectin_lyase_fold/virulence"/>
</dbReference>
<protein>
    <submittedName>
        <fullName evidence="3">Filamentous hemagglutinin N-terminal domain-containing protein</fullName>
    </submittedName>
</protein>
<reference evidence="3 4" key="1">
    <citation type="submission" date="2024-09" db="EMBL/GenBank/DDBJ databases">
        <title>Floridaenema gen nov. (Aerosakkonemataceae, Aerosakkonematales ord. nov., Cyanobacteria) from benthic tropical and subtropical fresh waters, with the description of four new species.</title>
        <authorList>
            <person name="Moretto J.A."/>
            <person name="Berthold D.E."/>
            <person name="Lefler F.W."/>
            <person name="Huang I.-S."/>
            <person name="Laughinghouse H. IV."/>
        </authorList>
    </citation>
    <scope>NUCLEOTIDE SEQUENCE [LARGE SCALE GENOMIC DNA]</scope>
    <source>
        <strain evidence="3 4">BLCC-F46</strain>
    </source>
</reference>
<evidence type="ECO:0000313" key="4">
    <source>
        <dbReference type="Proteomes" id="UP001576774"/>
    </source>
</evidence>
<dbReference type="RefSeq" id="WP_413273777.1">
    <property type="nucleotide sequence ID" value="NZ_JBHFNQ010000210.1"/>
</dbReference>
<keyword evidence="4" id="KW-1185">Reference proteome</keyword>
<organism evidence="3 4">
    <name type="scientific">Floridaenema aerugineum BLCC-F46</name>
    <dbReference type="NCBI Taxonomy" id="3153654"/>
    <lineage>
        <taxon>Bacteria</taxon>
        <taxon>Bacillati</taxon>
        <taxon>Cyanobacteriota</taxon>
        <taxon>Cyanophyceae</taxon>
        <taxon>Oscillatoriophycideae</taxon>
        <taxon>Aerosakkonematales</taxon>
        <taxon>Aerosakkonemataceae</taxon>
        <taxon>Floridanema</taxon>
        <taxon>Floridanema aerugineum</taxon>
    </lineage>
</organism>
<feature type="domain" description="Filamentous haemagglutinin FhaB/tRNA nuclease CdiA-like TPS" evidence="2">
    <location>
        <begin position="57"/>
        <end position="168"/>
    </location>
</feature>
<dbReference type="EMBL" id="JBHFNQ010000210">
    <property type="protein sequence ID" value="MFB2880775.1"/>
    <property type="molecule type" value="Genomic_DNA"/>
</dbReference>
<dbReference type="InterPro" id="IPR008638">
    <property type="entry name" value="FhaB/CdiA-like_TPS"/>
</dbReference>
<dbReference type="SMART" id="SM00912">
    <property type="entry name" value="Haemagg_act"/>
    <property type="match status" value="1"/>
</dbReference>
<comment type="caution">
    <text evidence="3">The sequence shown here is derived from an EMBL/GenBank/DDBJ whole genome shotgun (WGS) entry which is preliminary data.</text>
</comment>
<name>A0ABV4XDA1_9CYAN</name>
<sequence>MSDQEAFTKTTNLVFVVLLKISLSTHKESQKFVVSTLFFLLSFGLLISKVQAQIVPDNTLPVNSQVTPSGNLRTIDGGTRAGNNLFHSFQEFSVPNGIEAYFNNAIDVRNIFSRVTGRSISDIDGLIRANGTANLFLLNPNGIIFGPNARLNIGGSFLGSTANSIKFGDGLEFSATNPQATALLSINVPIGLQYGKNPGEIRIKGNGQNLSGGATEKFNNKLNPLEVETGKSLTFVGGNVIVEGGILQAPGGRVELGGLAGEGTVGINADGSLSFPKDIQKPVTLADVTINNKAGINVLADGSGSITINANRLDISGNSLLTAGIRKSSESVVITPGNITFNSAQGITITSSRVENNVNLDVQETDSALSGKSGDIKITTGFLYLREGAELDASTYGQGDAGTVIISATDTISFDGVDSGAFSRVQTGAIGDAGGIEISTKSLSLTNGARLSTSTFGEGNAGLVIVKAEDAISLDNSNIFNTVAKGGVGNGGKIEISGRSLSLKNGSQIQTLIRSEEPDPNRQRSAGNIVIQVSKDVSFSGFSTTDPAGNKGLFPSSVFSTVEKGAIGNAGNISISARSIWLNENTSITAETQAGQGGSITLKAANLLVMRKGEITTTANEAGGGGNITINTDGLVAINNSDITANARFDPGGVININARSGSLGIQPLTREELVARLGREVSTENIPSATRVLPSNDVTAISANPLLQGTVTFNTVVFQVIPLNQQLALPPLVPQACGSKIADGSEFIITGRGGLPINPIESIADEATWIDLRVATEPSTKSAGRTEAQSKVSPSSTPSEIIEAQGWKINSQGEVVLVADTSTAKPQNPNFFLPQECQQQ</sequence>
<feature type="region of interest" description="Disordered" evidence="1">
    <location>
        <begin position="779"/>
        <end position="801"/>
    </location>
</feature>